<dbReference type="SUPFAM" id="SSF55811">
    <property type="entry name" value="Nudix"/>
    <property type="match status" value="1"/>
</dbReference>
<dbReference type="InterPro" id="IPR045121">
    <property type="entry name" value="CoAse"/>
</dbReference>
<evidence type="ECO:0000259" key="7">
    <source>
        <dbReference type="PROSITE" id="PS51462"/>
    </source>
</evidence>
<dbReference type="PROSITE" id="PS51462">
    <property type="entry name" value="NUDIX"/>
    <property type="match status" value="1"/>
</dbReference>
<dbReference type="GO" id="GO:0010945">
    <property type="term" value="F:coenzyme A diphosphatase activity"/>
    <property type="evidence" value="ECO:0007669"/>
    <property type="project" value="InterPro"/>
</dbReference>
<dbReference type="Pfam" id="PF00293">
    <property type="entry name" value="NUDIX"/>
    <property type="match status" value="1"/>
</dbReference>
<dbReference type="GO" id="GO:0046872">
    <property type="term" value="F:metal ion binding"/>
    <property type="evidence" value="ECO:0007669"/>
    <property type="project" value="UniProtKB-KW"/>
</dbReference>
<reference evidence="8" key="1">
    <citation type="journal article" date="2014" name="Genome Biol. Evol.">
        <title>Pangenome evidence for extensive interdomain horizontal transfer affecting lineage core and shell genes in uncultured planktonic thaumarchaeota and euryarchaeota.</title>
        <authorList>
            <person name="Deschamps P."/>
            <person name="Zivanovic Y."/>
            <person name="Moreira D."/>
            <person name="Rodriguez-Valera F."/>
            <person name="Lopez-Garcia P."/>
        </authorList>
    </citation>
    <scope>NUCLEOTIDE SEQUENCE</scope>
</reference>
<name>A0A075G9Q5_9ARCH</name>
<organism evidence="8">
    <name type="scientific">uncultured marine thaumarchaeote KM3_12_B11</name>
    <dbReference type="NCBI Taxonomy" id="1455997"/>
    <lineage>
        <taxon>Archaea</taxon>
        <taxon>Nitrososphaerota</taxon>
        <taxon>environmental samples</taxon>
    </lineage>
</organism>
<dbReference type="AlphaFoldDB" id="A0A075G9Q5"/>
<comment type="cofactor">
    <cofactor evidence="2">
        <name>Mg(2+)</name>
        <dbReference type="ChEBI" id="CHEBI:18420"/>
    </cofactor>
</comment>
<evidence type="ECO:0000313" key="8">
    <source>
        <dbReference type="EMBL" id="AIF00065.1"/>
    </source>
</evidence>
<keyword evidence="5" id="KW-0460">Magnesium</keyword>
<comment type="cofactor">
    <cofactor evidence="1">
        <name>Mn(2+)</name>
        <dbReference type="ChEBI" id="CHEBI:29035"/>
    </cofactor>
</comment>
<keyword evidence="4 8" id="KW-0378">Hydrolase</keyword>
<dbReference type="InterPro" id="IPR000086">
    <property type="entry name" value="NUDIX_hydrolase_dom"/>
</dbReference>
<dbReference type="CDD" id="cd03426">
    <property type="entry name" value="NUDIX_CoAse_Nudt7"/>
    <property type="match status" value="1"/>
</dbReference>
<evidence type="ECO:0000256" key="2">
    <source>
        <dbReference type="ARBA" id="ARBA00001946"/>
    </source>
</evidence>
<evidence type="ECO:0000256" key="1">
    <source>
        <dbReference type="ARBA" id="ARBA00001936"/>
    </source>
</evidence>
<feature type="domain" description="Nudix hydrolase" evidence="7">
    <location>
        <begin position="24"/>
        <end position="157"/>
    </location>
</feature>
<evidence type="ECO:0000256" key="4">
    <source>
        <dbReference type="ARBA" id="ARBA00022801"/>
    </source>
</evidence>
<evidence type="ECO:0000256" key="5">
    <source>
        <dbReference type="ARBA" id="ARBA00022842"/>
    </source>
</evidence>
<dbReference type="EMBL" id="KF900580">
    <property type="protein sequence ID" value="AIF00065.1"/>
    <property type="molecule type" value="Genomic_DNA"/>
</dbReference>
<accession>A0A075G9Q5</accession>
<evidence type="ECO:0000256" key="6">
    <source>
        <dbReference type="ARBA" id="ARBA00023211"/>
    </source>
</evidence>
<keyword evidence="6" id="KW-0464">Manganese</keyword>
<keyword evidence="3" id="KW-0479">Metal-binding</keyword>
<sequence>MDIEQIRSTLTSEIHTTPLAKLDENELASVLIIIYGKDPFVIMTEKAKTLKVHAGEIAFPGGKWCAKDKDLLETAIRETKEELCLEVSKEQVVGQLDSVITLNSKYKITPFIAILETIPSLKTNSEVESILHIPLISFLNTMADDNLPEHRSIKEMHTFSFEKYHVWGASARMLRQINVLLSEKNLL</sequence>
<dbReference type="InterPro" id="IPR015797">
    <property type="entry name" value="NUDIX_hydrolase-like_dom_sf"/>
</dbReference>
<dbReference type="PANTHER" id="PTHR12992">
    <property type="entry name" value="NUDIX HYDROLASE"/>
    <property type="match status" value="1"/>
</dbReference>
<proteinExistence type="predicted"/>
<dbReference type="Gene3D" id="3.90.79.10">
    <property type="entry name" value="Nucleoside Triphosphate Pyrophosphohydrolase"/>
    <property type="match status" value="1"/>
</dbReference>
<evidence type="ECO:0000256" key="3">
    <source>
        <dbReference type="ARBA" id="ARBA00022723"/>
    </source>
</evidence>
<protein>
    <submittedName>
        <fullName evidence="8">NUDIX hydrolase</fullName>
    </submittedName>
</protein>
<dbReference type="PANTHER" id="PTHR12992:SF11">
    <property type="entry name" value="MITOCHONDRIAL COENZYME A DIPHOSPHATASE NUDT8"/>
    <property type="match status" value="1"/>
</dbReference>